<comment type="caution">
    <text evidence="4">The sequence shown here is derived from an EMBL/GenBank/DDBJ whole genome shotgun (WGS) entry which is preliminary data.</text>
</comment>
<dbReference type="InterPro" id="IPR050879">
    <property type="entry name" value="Acyltransferase_3"/>
</dbReference>
<feature type="transmembrane region" description="Helical" evidence="2">
    <location>
        <begin position="266"/>
        <end position="286"/>
    </location>
</feature>
<feature type="transmembrane region" description="Helical" evidence="2">
    <location>
        <begin position="202"/>
        <end position="221"/>
    </location>
</feature>
<dbReference type="AlphaFoldDB" id="A0A9P6I6F6"/>
<sequence>MAESEKLGERVHNLYEESVDTMRGWFNGAEPDEAATGLLEEDEDVERGPHEDEDVEPPPPTSPIRRSCAAVDPRKALHLFCYFLPSFFTRLIGLNSEDSEIAAANSTSYLNGLRGIASLVVAFQHNLVDFRMVFHGWGETATDHYIMQLPFIRLMTNGLFMVCVFFVISGFALTYGPLKKIYAKQNDAAISSFPSSIFRRPIRLFLPVVPVLMMTIFSINIQTFRRGGRIHPPIPNGLVGQLSYFWQQLVIIITVGKIDSIMPQGWTLAAEFQGSLLVFTCTLAFARTSPKVRIPCVLMITAFFYSLGLWQSCLFLAGMLLADLRHLRAKLPSPTGKFKIVADVAPWLLLFVALFLGGWPIEGDPYKATHYGWLAWVPTWPLAPWQFFLSFSAITLVAALESLPILQRGLNCKFVLYLGEISYGLYLLHWLVAYVGLTMGLKYRLVAVGHSLQFSSALVVALSMFLAFWAADVHWRMIDKKSVKFAHWLSKKCGV</sequence>
<feature type="transmembrane region" description="Helical" evidence="2">
    <location>
        <begin position="381"/>
        <end position="402"/>
    </location>
</feature>
<evidence type="ECO:0000313" key="4">
    <source>
        <dbReference type="EMBL" id="KAF9878153.1"/>
    </source>
</evidence>
<dbReference type="OrthoDB" id="5819582at2759"/>
<dbReference type="Pfam" id="PF01757">
    <property type="entry name" value="Acyl_transf_3"/>
    <property type="match status" value="1"/>
</dbReference>
<keyword evidence="5" id="KW-1185">Reference proteome</keyword>
<evidence type="ECO:0000259" key="3">
    <source>
        <dbReference type="Pfam" id="PF01757"/>
    </source>
</evidence>
<keyword evidence="4" id="KW-0808">Transferase</keyword>
<proteinExistence type="predicted"/>
<dbReference type="RefSeq" id="XP_038747614.1">
    <property type="nucleotide sequence ID" value="XM_038886910.1"/>
</dbReference>
<feature type="transmembrane region" description="Helical" evidence="2">
    <location>
        <begin position="452"/>
        <end position="471"/>
    </location>
</feature>
<gene>
    <name evidence="4" type="ORF">CkaCkLH20_04191</name>
</gene>
<feature type="transmembrane region" description="Helical" evidence="2">
    <location>
        <begin position="154"/>
        <end position="175"/>
    </location>
</feature>
<feature type="compositionally biased region" description="Acidic residues" evidence="1">
    <location>
        <begin position="39"/>
        <end position="56"/>
    </location>
</feature>
<feature type="domain" description="Acyltransferase 3" evidence="3">
    <location>
        <begin position="109"/>
        <end position="471"/>
    </location>
</feature>
<keyword evidence="2" id="KW-1133">Transmembrane helix</keyword>
<dbReference type="EMBL" id="JAATWM020000011">
    <property type="protein sequence ID" value="KAF9878153.1"/>
    <property type="molecule type" value="Genomic_DNA"/>
</dbReference>
<keyword evidence="4" id="KW-0012">Acyltransferase</keyword>
<dbReference type="GeneID" id="62159984"/>
<feature type="transmembrane region" description="Helical" evidence="2">
    <location>
        <begin position="414"/>
        <end position="432"/>
    </location>
</feature>
<reference evidence="4" key="2">
    <citation type="submission" date="2020-11" db="EMBL/GenBank/DDBJ databases">
        <title>Whole genome sequencing of Colletotrichum sp.</title>
        <authorList>
            <person name="Li H."/>
        </authorList>
    </citation>
    <scope>NUCLEOTIDE SEQUENCE</scope>
    <source>
        <strain evidence="4">CkLH20</strain>
    </source>
</reference>
<feature type="transmembrane region" description="Helical" evidence="2">
    <location>
        <begin position="292"/>
        <end position="320"/>
    </location>
</feature>
<dbReference type="GO" id="GO:0016747">
    <property type="term" value="F:acyltransferase activity, transferring groups other than amino-acyl groups"/>
    <property type="evidence" value="ECO:0007669"/>
    <property type="project" value="InterPro"/>
</dbReference>
<reference evidence="4" key="1">
    <citation type="submission" date="2020-03" db="EMBL/GenBank/DDBJ databases">
        <authorList>
            <person name="He L."/>
        </authorList>
    </citation>
    <scope>NUCLEOTIDE SEQUENCE</scope>
    <source>
        <strain evidence="4">CkLH20</strain>
    </source>
</reference>
<name>A0A9P6I6F6_9PEZI</name>
<accession>A0A9P6I6F6</accession>
<protein>
    <submittedName>
        <fullName evidence="4">Acyltransferase</fullName>
    </submittedName>
</protein>
<evidence type="ECO:0000256" key="1">
    <source>
        <dbReference type="SAM" id="MobiDB-lite"/>
    </source>
</evidence>
<dbReference type="PANTHER" id="PTHR23028">
    <property type="entry name" value="ACETYLTRANSFERASE"/>
    <property type="match status" value="1"/>
</dbReference>
<evidence type="ECO:0000313" key="5">
    <source>
        <dbReference type="Proteomes" id="UP000781932"/>
    </source>
</evidence>
<dbReference type="PANTHER" id="PTHR23028:SF134">
    <property type="entry name" value="PUTATIVE (AFU_ORTHOLOGUE AFUA_4G08520)-RELATED"/>
    <property type="match status" value="1"/>
</dbReference>
<evidence type="ECO:0000256" key="2">
    <source>
        <dbReference type="SAM" id="Phobius"/>
    </source>
</evidence>
<dbReference type="Proteomes" id="UP000781932">
    <property type="component" value="Unassembled WGS sequence"/>
</dbReference>
<feature type="region of interest" description="Disordered" evidence="1">
    <location>
        <begin position="25"/>
        <end position="65"/>
    </location>
</feature>
<feature type="transmembrane region" description="Helical" evidence="2">
    <location>
        <begin position="340"/>
        <end position="361"/>
    </location>
</feature>
<keyword evidence="2" id="KW-0472">Membrane</keyword>
<organism evidence="4 5">
    <name type="scientific">Colletotrichum karsti</name>
    <dbReference type="NCBI Taxonomy" id="1095194"/>
    <lineage>
        <taxon>Eukaryota</taxon>
        <taxon>Fungi</taxon>
        <taxon>Dikarya</taxon>
        <taxon>Ascomycota</taxon>
        <taxon>Pezizomycotina</taxon>
        <taxon>Sordariomycetes</taxon>
        <taxon>Hypocreomycetidae</taxon>
        <taxon>Glomerellales</taxon>
        <taxon>Glomerellaceae</taxon>
        <taxon>Colletotrichum</taxon>
        <taxon>Colletotrichum boninense species complex</taxon>
    </lineage>
</organism>
<dbReference type="InterPro" id="IPR002656">
    <property type="entry name" value="Acyl_transf_3_dom"/>
</dbReference>
<keyword evidence="2" id="KW-0812">Transmembrane</keyword>